<evidence type="ECO:0000313" key="1">
    <source>
        <dbReference type="EMBL" id="KAI6093111.1"/>
    </source>
</evidence>
<name>A0ACC0DL20_9PEZI</name>
<accession>A0ACC0DL20</accession>
<keyword evidence="2" id="KW-1185">Reference proteome</keyword>
<reference evidence="1 2" key="1">
    <citation type="journal article" date="2022" name="New Phytol.">
        <title>Ecological generalism drives hyperdiversity of secondary metabolite gene clusters in xylarialean endophytes.</title>
        <authorList>
            <person name="Franco M.E.E."/>
            <person name="Wisecaver J.H."/>
            <person name="Arnold A.E."/>
            <person name="Ju Y.M."/>
            <person name="Slot J.C."/>
            <person name="Ahrendt S."/>
            <person name="Moore L.P."/>
            <person name="Eastman K.E."/>
            <person name="Scott K."/>
            <person name="Konkel Z."/>
            <person name="Mondo S.J."/>
            <person name="Kuo A."/>
            <person name="Hayes R.D."/>
            <person name="Haridas S."/>
            <person name="Andreopoulos B."/>
            <person name="Riley R."/>
            <person name="LaButti K."/>
            <person name="Pangilinan J."/>
            <person name="Lipzen A."/>
            <person name="Amirebrahimi M."/>
            <person name="Yan J."/>
            <person name="Adam C."/>
            <person name="Keymanesh K."/>
            <person name="Ng V."/>
            <person name="Louie K."/>
            <person name="Northen T."/>
            <person name="Drula E."/>
            <person name="Henrissat B."/>
            <person name="Hsieh H.M."/>
            <person name="Youens-Clark K."/>
            <person name="Lutzoni F."/>
            <person name="Miadlikowska J."/>
            <person name="Eastwood D.C."/>
            <person name="Hamelin R.C."/>
            <person name="Grigoriev I.V."/>
            <person name="U'Ren J.M."/>
        </authorList>
    </citation>
    <scope>NUCLEOTIDE SEQUENCE [LARGE SCALE GENOMIC DNA]</scope>
    <source>
        <strain evidence="1 2">ER1909</strain>
    </source>
</reference>
<organism evidence="1 2">
    <name type="scientific">Hypoxylon rubiginosum</name>
    <dbReference type="NCBI Taxonomy" id="110542"/>
    <lineage>
        <taxon>Eukaryota</taxon>
        <taxon>Fungi</taxon>
        <taxon>Dikarya</taxon>
        <taxon>Ascomycota</taxon>
        <taxon>Pezizomycotina</taxon>
        <taxon>Sordariomycetes</taxon>
        <taxon>Xylariomycetidae</taxon>
        <taxon>Xylariales</taxon>
        <taxon>Hypoxylaceae</taxon>
        <taxon>Hypoxylon</taxon>
    </lineage>
</organism>
<proteinExistence type="predicted"/>
<comment type="caution">
    <text evidence="1">The sequence shown here is derived from an EMBL/GenBank/DDBJ whole genome shotgun (WGS) entry which is preliminary data.</text>
</comment>
<dbReference type="EMBL" id="MU394281">
    <property type="protein sequence ID" value="KAI6093111.1"/>
    <property type="molecule type" value="Genomic_DNA"/>
</dbReference>
<evidence type="ECO:0000313" key="2">
    <source>
        <dbReference type="Proteomes" id="UP001497680"/>
    </source>
</evidence>
<dbReference type="Proteomes" id="UP001497680">
    <property type="component" value="Unassembled WGS sequence"/>
</dbReference>
<protein>
    <submittedName>
        <fullName evidence="1">Uncharacterized protein</fullName>
    </submittedName>
</protein>
<gene>
    <name evidence="1" type="ORF">F4821DRAFT_222135</name>
</gene>
<sequence length="83" mass="8924">MIRMAFASGFVMTSLAELSRSVADMLPSKYLRLGPVGSGTGVPYRDWHHSHLPCGSSSGAVLVWPCLNVSACLIIAFKQAERS</sequence>